<protein>
    <submittedName>
        <fullName evidence="1">Uncharacterized protein</fullName>
    </submittedName>
</protein>
<gene>
    <name evidence="1" type="ORF">C5167_037979</name>
</gene>
<sequence>MFLLFSAETTSPGSSEVTQETHFFYIPPGPETTFPGSSEVTQQTSLIFIPLGPETMWTLRKVNGDYVSRRPEGNFLVTVSWDYQICFCEIKKPEISTGNVPEEATICCQPTSDSACTIDATTIFTGGKVMLWVLMSGCQPVLGGAVNEAARLPGMSLLATANEDYSLRQGSIKLGIALRSKLSLFKTLTISALPSCSLEASAGPFATAPKWTLLTMRQISMDGCWDHTTSSADGLDGAFRLSDKDSKQSLKAMPAFSTHPIEVWAVRVLHVNPAVIPLENPFWRCRGCHRVVVLETSFLKVSTVKYGVNEHGPGSLLIVLDMAVINSNVTSRGGAGASPVGVFLETALECDCPSRPCLGFERLYILNPSIRAYLFINMLEYAQRCRIQMGG</sequence>
<dbReference type="STRING" id="3469.A0A4Y7IBC9"/>
<keyword evidence="2" id="KW-1185">Reference proteome</keyword>
<dbReference type="Proteomes" id="UP000316621">
    <property type="component" value="Chromosome 1"/>
</dbReference>
<proteinExistence type="predicted"/>
<dbReference type="AlphaFoldDB" id="A0A4Y7IBC9"/>
<accession>A0A4Y7IBC9</accession>
<reference evidence="1 2" key="1">
    <citation type="journal article" date="2018" name="Science">
        <title>The opium poppy genome and morphinan production.</title>
        <authorList>
            <person name="Guo L."/>
            <person name="Winzer T."/>
            <person name="Yang X."/>
            <person name="Li Y."/>
            <person name="Ning Z."/>
            <person name="He Z."/>
            <person name="Teodor R."/>
            <person name="Lu Y."/>
            <person name="Bowser T.A."/>
            <person name="Graham I.A."/>
            <person name="Ye K."/>
        </authorList>
    </citation>
    <scope>NUCLEOTIDE SEQUENCE [LARGE SCALE GENOMIC DNA]</scope>
    <source>
        <strain evidence="2">cv. HN1</strain>
        <tissue evidence="1">Leaves</tissue>
    </source>
</reference>
<name>A0A4Y7IBC9_PAPSO</name>
<evidence type="ECO:0000313" key="1">
    <source>
        <dbReference type="EMBL" id="RZC45032.1"/>
    </source>
</evidence>
<dbReference type="Gramene" id="RZC45032">
    <property type="protein sequence ID" value="RZC45032"/>
    <property type="gene ID" value="C5167_037979"/>
</dbReference>
<organism evidence="1 2">
    <name type="scientific">Papaver somniferum</name>
    <name type="common">Opium poppy</name>
    <dbReference type="NCBI Taxonomy" id="3469"/>
    <lineage>
        <taxon>Eukaryota</taxon>
        <taxon>Viridiplantae</taxon>
        <taxon>Streptophyta</taxon>
        <taxon>Embryophyta</taxon>
        <taxon>Tracheophyta</taxon>
        <taxon>Spermatophyta</taxon>
        <taxon>Magnoliopsida</taxon>
        <taxon>Ranunculales</taxon>
        <taxon>Papaveraceae</taxon>
        <taxon>Papaveroideae</taxon>
        <taxon>Papaver</taxon>
    </lineage>
</organism>
<evidence type="ECO:0000313" key="2">
    <source>
        <dbReference type="Proteomes" id="UP000316621"/>
    </source>
</evidence>
<dbReference type="EMBL" id="CM010715">
    <property type="protein sequence ID" value="RZC45032.1"/>
    <property type="molecule type" value="Genomic_DNA"/>
</dbReference>